<dbReference type="Proteomes" id="UP001066276">
    <property type="component" value="Chromosome 2_1"/>
</dbReference>
<comment type="caution">
    <text evidence="2">The sequence shown here is derived from an EMBL/GenBank/DDBJ whole genome shotgun (WGS) entry which is preliminary data.</text>
</comment>
<protein>
    <submittedName>
        <fullName evidence="2">Uncharacterized protein</fullName>
    </submittedName>
</protein>
<reference evidence="2" key="1">
    <citation type="journal article" date="2022" name="bioRxiv">
        <title>Sequencing and chromosome-scale assembly of the giantPleurodeles waltlgenome.</title>
        <authorList>
            <person name="Brown T."/>
            <person name="Elewa A."/>
            <person name="Iarovenko S."/>
            <person name="Subramanian E."/>
            <person name="Araus A.J."/>
            <person name="Petzold A."/>
            <person name="Susuki M."/>
            <person name="Suzuki K.-i.T."/>
            <person name="Hayashi T."/>
            <person name="Toyoda A."/>
            <person name="Oliveira C."/>
            <person name="Osipova E."/>
            <person name="Leigh N.D."/>
            <person name="Simon A."/>
            <person name="Yun M.H."/>
        </authorList>
    </citation>
    <scope>NUCLEOTIDE SEQUENCE</scope>
    <source>
        <strain evidence="2">20211129_DDA</strain>
        <tissue evidence="2">Liver</tissue>
    </source>
</reference>
<evidence type="ECO:0000313" key="2">
    <source>
        <dbReference type="EMBL" id="KAJ1204398.1"/>
    </source>
</evidence>
<organism evidence="2 3">
    <name type="scientific">Pleurodeles waltl</name>
    <name type="common">Iberian ribbed newt</name>
    <dbReference type="NCBI Taxonomy" id="8319"/>
    <lineage>
        <taxon>Eukaryota</taxon>
        <taxon>Metazoa</taxon>
        <taxon>Chordata</taxon>
        <taxon>Craniata</taxon>
        <taxon>Vertebrata</taxon>
        <taxon>Euteleostomi</taxon>
        <taxon>Amphibia</taxon>
        <taxon>Batrachia</taxon>
        <taxon>Caudata</taxon>
        <taxon>Salamandroidea</taxon>
        <taxon>Salamandridae</taxon>
        <taxon>Pleurodelinae</taxon>
        <taxon>Pleurodeles</taxon>
    </lineage>
</organism>
<keyword evidence="3" id="KW-1185">Reference proteome</keyword>
<evidence type="ECO:0000256" key="1">
    <source>
        <dbReference type="SAM" id="MobiDB-lite"/>
    </source>
</evidence>
<dbReference type="AlphaFoldDB" id="A0AAV7VVL8"/>
<dbReference type="EMBL" id="JANPWB010000003">
    <property type="protein sequence ID" value="KAJ1204398.1"/>
    <property type="molecule type" value="Genomic_DNA"/>
</dbReference>
<gene>
    <name evidence="2" type="ORF">NDU88_008176</name>
</gene>
<proteinExistence type="predicted"/>
<evidence type="ECO:0000313" key="3">
    <source>
        <dbReference type="Proteomes" id="UP001066276"/>
    </source>
</evidence>
<name>A0AAV7VVL8_PLEWA</name>
<sequence length="77" mass="8427">MEPLPGDAHPGLVNPECWAPRRRRPEESPEPRPPVLSEPGTLEDGCQGRGLWTTGGRDGGWTDRPVTAQCWVPCHAC</sequence>
<accession>A0AAV7VVL8</accession>
<feature type="region of interest" description="Disordered" evidence="1">
    <location>
        <begin position="1"/>
        <end position="63"/>
    </location>
</feature>